<dbReference type="Proteomes" id="UP000011776">
    <property type="component" value="Unassembled WGS sequence"/>
</dbReference>
<evidence type="ECO:0000256" key="3">
    <source>
        <dbReference type="ARBA" id="ARBA00012338"/>
    </source>
</evidence>
<dbReference type="InterPro" id="IPR009049">
    <property type="entry name" value="Argininosuccinate_lyase"/>
</dbReference>
<organism evidence="6 7">
    <name type="scientific">Leptospira interrogans serovar Grippotyphosa str. LT2186</name>
    <dbReference type="NCBI Taxonomy" id="1001599"/>
    <lineage>
        <taxon>Bacteria</taxon>
        <taxon>Pseudomonadati</taxon>
        <taxon>Spirochaetota</taxon>
        <taxon>Spirochaetia</taxon>
        <taxon>Leptospirales</taxon>
        <taxon>Leptospiraceae</taxon>
        <taxon>Leptospira</taxon>
    </lineage>
</organism>
<dbReference type="AlphaFoldDB" id="M3FVL3"/>
<sequence>MLKQIGILNSEELSKIEIALAQIKTELEEGKFEFKSELEDIHMHIEFRLTELIGETGKKLHTARSRNDQVTQDVRLYILNQGKEILKSIINLRSSLYQKAKQSLDVIIPGYTHLQIAQPIRASQYLLSWFWALERDQEFFRFAFKASEELALGSGAMAGVNYPTDREFLKKN</sequence>
<comment type="caution">
    <text evidence="6">The sequence shown here is derived from an EMBL/GenBank/DDBJ whole genome shotgun (WGS) entry which is preliminary data.</text>
</comment>
<dbReference type="InterPro" id="IPR024083">
    <property type="entry name" value="Fumarase/histidase_N"/>
</dbReference>
<dbReference type="Gene3D" id="1.20.200.10">
    <property type="entry name" value="Fumarase/aspartase (Central domain)"/>
    <property type="match status" value="1"/>
</dbReference>
<dbReference type="EMBL" id="AFME02000164">
    <property type="protein sequence ID" value="EMG11474.1"/>
    <property type="molecule type" value="Genomic_DNA"/>
</dbReference>
<dbReference type="PANTHER" id="PTHR43814">
    <property type="entry name" value="ARGININOSUCCINATE LYASE"/>
    <property type="match status" value="1"/>
</dbReference>
<keyword evidence="6" id="KW-0456">Lyase</keyword>
<dbReference type="GO" id="GO:0004056">
    <property type="term" value="F:argininosuccinate lyase activity"/>
    <property type="evidence" value="ECO:0007669"/>
    <property type="project" value="UniProtKB-EC"/>
</dbReference>
<dbReference type="GO" id="GO:0042450">
    <property type="term" value="P:L-arginine biosynthetic process via ornithine"/>
    <property type="evidence" value="ECO:0007669"/>
    <property type="project" value="InterPro"/>
</dbReference>
<keyword evidence="4" id="KW-0028">Amino-acid biosynthesis</keyword>
<dbReference type="Gene3D" id="1.10.275.10">
    <property type="entry name" value="Fumarase/aspartase (N-terminal domain)"/>
    <property type="match status" value="1"/>
</dbReference>
<dbReference type="GO" id="GO:0005829">
    <property type="term" value="C:cytosol"/>
    <property type="evidence" value="ECO:0007669"/>
    <property type="project" value="TreeGrafter"/>
</dbReference>
<dbReference type="PANTHER" id="PTHR43814:SF1">
    <property type="entry name" value="ARGININOSUCCINATE LYASE"/>
    <property type="match status" value="1"/>
</dbReference>
<dbReference type="InterPro" id="IPR000362">
    <property type="entry name" value="Fumarate_lyase_fam"/>
</dbReference>
<evidence type="ECO:0000259" key="5">
    <source>
        <dbReference type="Pfam" id="PF00206"/>
    </source>
</evidence>
<dbReference type="SUPFAM" id="SSF48557">
    <property type="entry name" value="L-aspartase-like"/>
    <property type="match status" value="1"/>
</dbReference>
<protein>
    <recommendedName>
        <fullName evidence="3">argininosuccinate lyase</fullName>
        <ecNumber evidence="3">4.3.2.1</ecNumber>
    </recommendedName>
</protein>
<dbReference type="BioCyc" id="LINT1001599:G11K9-2228-MONOMER"/>
<feature type="domain" description="Fumarate lyase N-terminal" evidence="5">
    <location>
        <begin position="4"/>
        <end position="169"/>
    </location>
</feature>
<evidence type="ECO:0000256" key="4">
    <source>
        <dbReference type="ARBA" id="ARBA00022571"/>
    </source>
</evidence>
<dbReference type="InterPro" id="IPR008948">
    <property type="entry name" value="L-Aspartase-like"/>
</dbReference>
<dbReference type="PRINTS" id="PR00149">
    <property type="entry name" value="FUMRATELYASE"/>
</dbReference>
<proteinExistence type="predicted"/>
<gene>
    <name evidence="6" type="ORF">LEP1GSC151_3353</name>
</gene>
<comment type="pathway">
    <text evidence="2">Amino-acid biosynthesis; L-arginine biosynthesis; L-arginine from L-ornithine and carbamoyl phosphate: step 3/3.</text>
</comment>
<dbReference type="EC" id="4.3.2.1" evidence="3"/>
<reference evidence="6 7" key="1">
    <citation type="submission" date="2013-02" db="EMBL/GenBank/DDBJ databases">
        <authorList>
            <person name="Harkins D.M."/>
            <person name="Durkin A.S."/>
            <person name="Brinkac L.M."/>
            <person name="Haft D.H."/>
            <person name="Selengut J.D."/>
            <person name="Sanka R."/>
            <person name="DePew J."/>
            <person name="Purushe J."/>
            <person name="Tulsiani S.M."/>
            <person name="Graham G.C."/>
            <person name="Burns M.-A."/>
            <person name="Dohnt M.F."/>
            <person name="Smythe L.D."/>
            <person name="McKay D.B."/>
            <person name="Craig S.B."/>
            <person name="Vinetz J.M."/>
            <person name="Sutton G.G."/>
            <person name="Nierman W.C."/>
            <person name="Fouts D.E."/>
        </authorList>
    </citation>
    <scope>NUCLEOTIDE SEQUENCE [LARGE SCALE GENOMIC DNA]</scope>
    <source>
        <strain evidence="6 7">LT2186</strain>
    </source>
</reference>
<dbReference type="PRINTS" id="PR00145">
    <property type="entry name" value="ARGSUCLYASE"/>
</dbReference>
<dbReference type="Pfam" id="PF00206">
    <property type="entry name" value="Lyase_1"/>
    <property type="match status" value="1"/>
</dbReference>
<evidence type="ECO:0000256" key="2">
    <source>
        <dbReference type="ARBA" id="ARBA00004941"/>
    </source>
</evidence>
<comment type="catalytic activity">
    <reaction evidence="1">
        <text>2-(N(omega)-L-arginino)succinate = fumarate + L-arginine</text>
        <dbReference type="Rhea" id="RHEA:24020"/>
        <dbReference type="ChEBI" id="CHEBI:29806"/>
        <dbReference type="ChEBI" id="CHEBI:32682"/>
        <dbReference type="ChEBI" id="CHEBI:57472"/>
        <dbReference type="EC" id="4.3.2.1"/>
    </reaction>
</comment>
<accession>M3FVL3</accession>
<dbReference type="InterPro" id="IPR022761">
    <property type="entry name" value="Fumarate_lyase_N"/>
</dbReference>
<evidence type="ECO:0000313" key="7">
    <source>
        <dbReference type="Proteomes" id="UP000011776"/>
    </source>
</evidence>
<name>M3FVL3_LEPIR</name>
<evidence type="ECO:0000313" key="6">
    <source>
        <dbReference type="EMBL" id="EMG11474.1"/>
    </source>
</evidence>
<keyword evidence="4" id="KW-0055">Arginine biosynthesis</keyword>
<evidence type="ECO:0000256" key="1">
    <source>
        <dbReference type="ARBA" id="ARBA00000985"/>
    </source>
</evidence>
<dbReference type="UniPathway" id="UPA00068">
    <property type="reaction ID" value="UER00114"/>
</dbReference>